<dbReference type="AlphaFoldDB" id="A0A165MZB5"/>
<feature type="region of interest" description="Disordered" evidence="1">
    <location>
        <begin position="94"/>
        <end position="124"/>
    </location>
</feature>
<evidence type="ECO:0000256" key="1">
    <source>
        <dbReference type="SAM" id="MobiDB-lite"/>
    </source>
</evidence>
<feature type="region of interest" description="Disordered" evidence="1">
    <location>
        <begin position="168"/>
        <end position="201"/>
    </location>
</feature>
<dbReference type="EMBL" id="KV425654">
    <property type="protein sequence ID" value="KZT18973.1"/>
    <property type="molecule type" value="Genomic_DNA"/>
</dbReference>
<dbReference type="STRING" id="1314782.A0A165MZB5"/>
<protein>
    <submittedName>
        <fullName evidence="2">Uncharacterized protein</fullName>
    </submittedName>
</protein>
<dbReference type="InParanoid" id="A0A165MZB5"/>
<feature type="compositionally biased region" description="Basic and acidic residues" evidence="1">
    <location>
        <begin position="168"/>
        <end position="181"/>
    </location>
</feature>
<gene>
    <name evidence="2" type="ORF">NEOLEDRAFT_1183784</name>
</gene>
<sequence>MLNDGDMWNLSPMMQSQLIFIKFNTLQGSLVCVICNYLSPFFLKRILDVIQDGSKESIRQAYVHALLVFLFQVAKVEADVQHLWFGPKAEEVREAKGKSKDDKKKDRDKANEDEPEPGVDTGKIMNLMANDTGSVSSLKRSARASSVDMGEGFGIVDGVFKWSKIEQPEKTKDKGKERTKDMIVNGNGPAAEEAPTPDSVSEASDCQFELKHINIMFPEGELSLVTRPTASGKTALPMSYTDVRLTMTG</sequence>
<evidence type="ECO:0000313" key="2">
    <source>
        <dbReference type="EMBL" id="KZT18973.1"/>
    </source>
</evidence>
<evidence type="ECO:0000313" key="3">
    <source>
        <dbReference type="Proteomes" id="UP000076761"/>
    </source>
</evidence>
<proteinExistence type="predicted"/>
<accession>A0A165MZB5</accession>
<dbReference type="OrthoDB" id="6500128at2759"/>
<reference evidence="2 3" key="1">
    <citation type="journal article" date="2016" name="Mol. Biol. Evol.">
        <title>Comparative Genomics of Early-Diverging Mushroom-Forming Fungi Provides Insights into the Origins of Lignocellulose Decay Capabilities.</title>
        <authorList>
            <person name="Nagy L.G."/>
            <person name="Riley R."/>
            <person name="Tritt A."/>
            <person name="Adam C."/>
            <person name="Daum C."/>
            <person name="Floudas D."/>
            <person name="Sun H."/>
            <person name="Yadav J.S."/>
            <person name="Pangilinan J."/>
            <person name="Larsson K.H."/>
            <person name="Matsuura K."/>
            <person name="Barry K."/>
            <person name="Labutti K."/>
            <person name="Kuo R."/>
            <person name="Ohm R.A."/>
            <person name="Bhattacharya S.S."/>
            <person name="Shirouzu T."/>
            <person name="Yoshinaga Y."/>
            <person name="Martin F.M."/>
            <person name="Grigoriev I.V."/>
            <person name="Hibbett D.S."/>
        </authorList>
    </citation>
    <scope>NUCLEOTIDE SEQUENCE [LARGE SCALE GENOMIC DNA]</scope>
    <source>
        <strain evidence="2 3">HHB14362 ss-1</strain>
    </source>
</reference>
<feature type="compositionally biased region" description="Basic and acidic residues" evidence="1">
    <location>
        <begin position="94"/>
        <end position="112"/>
    </location>
</feature>
<organism evidence="2 3">
    <name type="scientific">Neolentinus lepideus HHB14362 ss-1</name>
    <dbReference type="NCBI Taxonomy" id="1314782"/>
    <lineage>
        <taxon>Eukaryota</taxon>
        <taxon>Fungi</taxon>
        <taxon>Dikarya</taxon>
        <taxon>Basidiomycota</taxon>
        <taxon>Agaricomycotina</taxon>
        <taxon>Agaricomycetes</taxon>
        <taxon>Gloeophyllales</taxon>
        <taxon>Gloeophyllaceae</taxon>
        <taxon>Neolentinus</taxon>
    </lineage>
</organism>
<dbReference type="Proteomes" id="UP000076761">
    <property type="component" value="Unassembled WGS sequence"/>
</dbReference>
<name>A0A165MZB5_9AGAM</name>
<keyword evidence="3" id="KW-1185">Reference proteome</keyword>